<accession>A0A1X2HFN5</accession>
<comment type="caution">
    <text evidence="1">The sequence shown here is derived from an EMBL/GenBank/DDBJ whole genome shotgun (WGS) entry which is preliminary data.</text>
</comment>
<name>A0A1X2HFN5_SYNRA</name>
<gene>
    <name evidence="1" type="ORF">BCR43DRAFT_523855</name>
</gene>
<organism evidence="1 2">
    <name type="scientific">Syncephalastrum racemosum</name>
    <name type="common">Filamentous fungus</name>
    <dbReference type="NCBI Taxonomy" id="13706"/>
    <lineage>
        <taxon>Eukaryota</taxon>
        <taxon>Fungi</taxon>
        <taxon>Fungi incertae sedis</taxon>
        <taxon>Mucoromycota</taxon>
        <taxon>Mucoromycotina</taxon>
        <taxon>Mucoromycetes</taxon>
        <taxon>Mucorales</taxon>
        <taxon>Syncephalastraceae</taxon>
        <taxon>Syncephalastrum</taxon>
    </lineage>
</organism>
<dbReference type="AlphaFoldDB" id="A0A1X2HFN5"/>
<dbReference type="InParanoid" id="A0A1X2HFN5"/>
<dbReference type="EMBL" id="MCGN01000004">
    <property type="protein sequence ID" value="ORY97731.1"/>
    <property type="molecule type" value="Genomic_DNA"/>
</dbReference>
<protein>
    <submittedName>
        <fullName evidence="1">Uncharacterized protein</fullName>
    </submittedName>
</protein>
<dbReference type="OrthoDB" id="2357290at2759"/>
<proteinExistence type="predicted"/>
<dbReference type="OMA" id="YPGGTQN"/>
<evidence type="ECO:0000313" key="2">
    <source>
        <dbReference type="Proteomes" id="UP000242180"/>
    </source>
</evidence>
<sequence>MASVVRGDDILQINAPTQNQQLTSNTQFNIQYTIIGAQAAHITNAYYFNSMAVEFRWTQKNNESNVIELNAASGLVSDPAPAGIANKQYSTLWKVPGCHFFHRYSPNDYNFELIFTPQYSALAANQVAPGPQQEPITVPVTINVNDANFPKC</sequence>
<reference evidence="1 2" key="1">
    <citation type="submission" date="2016-07" db="EMBL/GenBank/DDBJ databases">
        <title>Pervasive Adenine N6-methylation of Active Genes in Fungi.</title>
        <authorList>
            <consortium name="DOE Joint Genome Institute"/>
            <person name="Mondo S.J."/>
            <person name="Dannebaum R.O."/>
            <person name="Kuo R.C."/>
            <person name="Labutti K."/>
            <person name="Haridas S."/>
            <person name="Kuo A."/>
            <person name="Salamov A."/>
            <person name="Ahrendt S.R."/>
            <person name="Lipzen A."/>
            <person name="Sullivan W."/>
            <person name="Andreopoulos W.B."/>
            <person name="Clum A."/>
            <person name="Lindquist E."/>
            <person name="Daum C."/>
            <person name="Ramamoorthy G.K."/>
            <person name="Gryganskyi A."/>
            <person name="Culley D."/>
            <person name="Magnuson J.K."/>
            <person name="James T.Y."/>
            <person name="O'Malley M.A."/>
            <person name="Stajich J.E."/>
            <person name="Spatafora J.W."/>
            <person name="Visel A."/>
            <person name="Grigoriev I.V."/>
        </authorList>
    </citation>
    <scope>NUCLEOTIDE SEQUENCE [LARGE SCALE GENOMIC DNA]</scope>
    <source>
        <strain evidence="1 2">NRRL 2496</strain>
    </source>
</reference>
<keyword evidence="2" id="KW-1185">Reference proteome</keyword>
<dbReference type="Proteomes" id="UP000242180">
    <property type="component" value="Unassembled WGS sequence"/>
</dbReference>
<evidence type="ECO:0000313" key="1">
    <source>
        <dbReference type="EMBL" id="ORY97731.1"/>
    </source>
</evidence>